<dbReference type="InterPro" id="IPR022033">
    <property type="entry name" value="Rav1p_C"/>
</dbReference>
<dbReference type="SUPFAM" id="SSF50978">
    <property type="entry name" value="WD40 repeat-like"/>
    <property type="match status" value="1"/>
</dbReference>
<feature type="domain" description="RAVE complex protein Rav1 C-terminal" evidence="2">
    <location>
        <begin position="758"/>
        <end position="1385"/>
    </location>
</feature>
<gene>
    <name evidence="3" type="ORF">DAPK24_023070</name>
</gene>
<dbReference type="InterPro" id="IPR036322">
    <property type="entry name" value="WD40_repeat_dom_sf"/>
</dbReference>
<dbReference type="InterPro" id="IPR015943">
    <property type="entry name" value="WD40/YVTN_repeat-like_dom_sf"/>
</dbReference>
<dbReference type="PANTHER" id="PTHR13950:SF9">
    <property type="entry name" value="RABCONNECTIN-3A"/>
    <property type="match status" value="1"/>
</dbReference>
<name>A0AAV5R3Y8_PICKL</name>
<evidence type="ECO:0000259" key="2">
    <source>
        <dbReference type="Pfam" id="PF12234"/>
    </source>
</evidence>
<keyword evidence="4" id="KW-1185">Reference proteome</keyword>
<evidence type="ECO:0000313" key="3">
    <source>
        <dbReference type="EMBL" id="GMM45732.1"/>
    </source>
</evidence>
<comment type="caution">
    <text evidence="3">The sequence shown here is derived from an EMBL/GenBank/DDBJ whole genome shotgun (WGS) entry which is preliminary data.</text>
</comment>
<dbReference type="Pfam" id="PF12234">
    <property type="entry name" value="Rav1p_C"/>
    <property type="match status" value="1"/>
</dbReference>
<evidence type="ECO:0000256" key="1">
    <source>
        <dbReference type="SAM" id="MobiDB-lite"/>
    </source>
</evidence>
<dbReference type="EMBL" id="BTGB01000003">
    <property type="protein sequence ID" value="GMM45732.1"/>
    <property type="molecule type" value="Genomic_DNA"/>
</dbReference>
<feature type="compositionally biased region" description="Basic and acidic residues" evidence="1">
    <location>
        <begin position="1491"/>
        <end position="1502"/>
    </location>
</feature>
<dbReference type="GO" id="GO:0043291">
    <property type="term" value="C:RAVE complex"/>
    <property type="evidence" value="ECO:0007669"/>
    <property type="project" value="TreeGrafter"/>
</dbReference>
<protein>
    <submittedName>
        <fullName evidence="3">Rav1 protein</fullName>
    </submittedName>
</protein>
<feature type="region of interest" description="Disordered" evidence="1">
    <location>
        <begin position="1468"/>
        <end position="1502"/>
    </location>
</feature>
<dbReference type="Gene3D" id="2.130.10.10">
    <property type="entry name" value="YVTN repeat-like/Quinoprotein amine dehydrogenase"/>
    <property type="match status" value="1"/>
</dbReference>
<dbReference type="GO" id="GO:0007035">
    <property type="term" value="P:vacuolar acidification"/>
    <property type="evidence" value="ECO:0007669"/>
    <property type="project" value="TreeGrafter"/>
</dbReference>
<dbReference type="Proteomes" id="UP001378960">
    <property type="component" value="Unassembled WGS sequence"/>
</dbReference>
<accession>A0AAV5R3Y8</accession>
<proteinExistence type="predicted"/>
<dbReference type="PANTHER" id="PTHR13950">
    <property type="entry name" value="RABCONNECTIN-RELATED"/>
    <property type="match status" value="1"/>
</dbReference>
<evidence type="ECO:0000313" key="4">
    <source>
        <dbReference type="Proteomes" id="UP001378960"/>
    </source>
</evidence>
<organism evidence="3 4">
    <name type="scientific">Pichia kluyveri</name>
    <name type="common">Yeast</name>
    <dbReference type="NCBI Taxonomy" id="36015"/>
    <lineage>
        <taxon>Eukaryota</taxon>
        <taxon>Fungi</taxon>
        <taxon>Dikarya</taxon>
        <taxon>Ascomycota</taxon>
        <taxon>Saccharomycotina</taxon>
        <taxon>Pichiomycetes</taxon>
        <taxon>Pichiales</taxon>
        <taxon>Pichiaceae</taxon>
        <taxon>Pichia</taxon>
    </lineage>
</organism>
<reference evidence="3 4" key="1">
    <citation type="journal article" date="2023" name="Elife">
        <title>Identification of key yeast species and microbe-microbe interactions impacting larval growth of Drosophila in the wild.</title>
        <authorList>
            <person name="Mure A."/>
            <person name="Sugiura Y."/>
            <person name="Maeda R."/>
            <person name="Honda K."/>
            <person name="Sakurai N."/>
            <person name="Takahashi Y."/>
            <person name="Watada M."/>
            <person name="Katoh T."/>
            <person name="Gotoh A."/>
            <person name="Gotoh Y."/>
            <person name="Taniguchi I."/>
            <person name="Nakamura K."/>
            <person name="Hayashi T."/>
            <person name="Katayama T."/>
            <person name="Uemura T."/>
            <person name="Hattori Y."/>
        </authorList>
    </citation>
    <scope>NUCLEOTIDE SEQUENCE [LARGE SCALE GENOMIC DNA]</scope>
    <source>
        <strain evidence="3 4">PK-24</strain>
    </source>
</reference>
<sequence>MTLNFLPGQPNNTPDSCCFVNWNTIQILTYTSGNNLVILTKNSLHLQTLYLPSDSFAVDVNRVNGKIAIAIKDEVHIYSPEVSNYYNFNFHGRKDLSELKIQWSLEHKITNDNHNENDIINCLCWSDYTQVADSDSDDAQIFDLPSEFNSKTSCELITGSNNSLKMHQMSYVADPNAPDNKIMKCSLLWYKPQPNPIYKVKISPNSTCIASIGYYDKNVKLWHRVGFTNEYCDFELHYLSQETYVTDLIWKSQMNESDPNNSSSISSVQITPSNSFILKPSNSIIKNDVRLLTENNSIHSNIKSEHQHNVLYVVTADSRLKVYSTYRLDTGFDIFYSGSLDLFENDTFKKSKGITKSITFIDNPYLELGLEKMLSDLENEHDYTELNHSMRKQTKMMEFIKSKSELCMVIGSDGEIDLYGFTNLCSAVPSKMITYKIDKLFHNNEFYKVNLFLGKYCLPSIPENFLLKSIQIDHYSPNLALSLVIHDLFHNTIREIGFTFNEIFNFEKSTHQSNKKILKTITRKIGCLNQKFTGHNKSVRKLIRSSDGSSILSLTRFTENYLWIPIYLSDDKTTLTKKSTIITKTPVIDAVIWNRGHFVFTIVDNYLIAFHTSTSNQHNLVSEEVRKIEINTDTPPECLFILPESNKLNCHLILIYKTGVCKSFEFDIKVLDNNSTVKGHFLHCEFGNISCSLTECMIDDLRILDKEDLHIISPIDPVGWGKNIDNIGRDVLATVSSTGRVSIYYVTFTDDDNNNLNNHSTIKWHLKDSFKTGISNCSFISGSSINKMAIIDESKQKLSIWDMKLGIMDYSEIFENEIVKDLDWTSTTHGQGILAVGFKSHSLLFTQLRYDYTNKIPSFTKIKKIDISDETTHQIGDSIWMSNGLLVIGTGNQLYLSDKKLDFKNDPITKKVVGSLEIMSNDLLHLSSALNGPLPLYHPQFIIQLLFGERRNLINKILTKLSKVLREIDLGQRREDDFDLGISKEEIMLGDNSTDDDDNEDEKFSLECADILIEKLTKIRLPFLTGHQQITLTHTVSIMKDILLKYFNVLDFNGLKFYLGMKLFKVNQTKESAINAIETIRFRDILFALHSDNRDILFDIVNEQSNSKIDWVNAKRYLLPLWLDNKKLQQIMEIIAANEFIKFQDLNNGNKDPSVCSIFYLALHKKKVLLGLWKNSIGHREREKMVKFLSNDFKEKRWKSAALKNAYVLLGKHRYNDAATFFLLADSPKDAVNVIMRQMNDLPLAIAVSRCYEDCDYGDSMKSILERGILKDAIISNDRWKLSWVFWILKNKSKSAQALIKPLTLIKDDLIKLLPNFQCPDLSNVIRTNFTEDPVLLILYNSLRKRNVLYYEGIKEMDCKYEFSFVMKSSTMYFKMGCDWLGLYLIKNWKFSEVDSVKGVKVKEIEEVKEVRKKPGDILAKFMNGSSNGSKSSKVPSMLDEFQPKSILDDFQPKTSQRRSLLDDFQAVPTPKPKSMLDDFQPQNTVQPKSMLDDFTKPTEPKKTTIAKKSPVANMLDNWM</sequence>
<dbReference type="InterPro" id="IPR052208">
    <property type="entry name" value="DmX-like/RAVE_component"/>
</dbReference>